<gene>
    <name evidence="1" type="ORF">METZ01_LOCUS96937</name>
</gene>
<accession>A0A381VWU9</accession>
<organism evidence="1">
    <name type="scientific">marine metagenome</name>
    <dbReference type="NCBI Taxonomy" id="408172"/>
    <lineage>
        <taxon>unclassified sequences</taxon>
        <taxon>metagenomes</taxon>
        <taxon>ecological metagenomes</taxon>
    </lineage>
</organism>
<proteinExistence type="predicted"/>
<name>A0A381VWU9_9ZZZZ</name>
<protein>
    <submittedName>
        <fullName evidence="1">Uncharacterized protein</fullName>
    </submittedName>
</protein>
<sequence length="140" mass="16144">MASSVEAEIKVRNELQNAPISCENDNDVKRNQFLLKKVRSEIKKANRSSKNQFGYLECRVIKECIDDEKSYYFLNQMAPVEHGLKSGSSPREIAETLNRLWEFVLVVHDPSRCGHIKATLKTLKDRIIKSEVGQFNEMEN</sequence>
<dbReference type="AlphaFoldDB" id="A0A381VWU9"/>
<feature type="non-terminal residue" evidence="1">
    <location>
        <position position="140"/>
    </location>
</feature>
<dbReference type="EMBL" id="UINC01009858">
    <property type="protein sequence ID" value="SVA44083.1"/>
    <property type="molecule type" value="Genomic_DNA"/>
</dbReference>
<reference evidence="1" key="1">
    <citation type="submission" date="2018-05" db="EMBL/GenBank/DDBJ databases">
        <authorList>
            <person name="Lanie J.A."/>
            <person name="Ng W.-L."/>
            <person name="Kazmierczak K.M."/>
            <person name="Andrzejewski T.M."/>
            <person name="Davidsen T.M."/>
            <person name="Wayne K.J."/>
            <person name="Tettelin H."/>
            <person name="Glass J.I."/>
            <person name="Rusch D."/>
            <person name="Podicherti R."/>
            <person name="Tsui H.-C.T."/>
            <person name="Winkler M.E."/>
        </authorList>
    </citation>
    <scope>NUCLEOTIDE SEQUENCE</scope>
</reference>
<evidence type="ECO:0000313" key="1">
    <source>
        <dbReference type="EMBL" id="SVA44083.1"/>
    </source>
</evidence>